<evidence type="ECO:0000313" key="2">
    <source>
        <dbReference type="Proteomes" id="UP000011223"/>
    </source>
</evidence>
<gene>
    <name evidence="1" type="ORF">D515_01299</name>
</gene>
<protein>
    <submittedName>
        <fullName evidence="1">Uncharacterized protein</fullName>
    </submittedName>
</protein>
<reference evidence="1 2" key="1">
    <citation type="journal article" date="2014" name="PLoS ONE">
        <title>Grimontia indica AK16(T), sp. nov., Isolated from a Seawater Sample Reports the Presence of Pathogenic Genes Similar to Vibrio Genus.</title>
        <authorList>
            <person name="Singh A."/>
            <person name="Vaidya B."/>
            <person name="Khatri I."/>
            <person name="Srinivas T.N."/>
            <person name="Subramanian S."/>
            <person name="Korpole S."/>
            <person name="Pinnaka A.K."/>
        </authorList>
    </citation>
    <scope>NUCLEOTIDE SEQUENCE [LARGE SCALE GENOMIC DNA]</scope>
    <source>
        <strain evidence="1 2">AK16</strain>
    </source>
</reference>
<proteinExistence type="predicted"/>
<keyword evidence="2" id="KW-1185">Reference proteome</keyword>
<evidence type="ECO:0000313" key="1">
    <source>
        <dbReference type="EMBL" id="EOD79505.1"/>
    </source>
</evidence>
<dbReference type="AlphaFoldDB" id="R1IW68"/>
<accession>R1IW68</accession>
<sequence>MQPNLESLHNFIAMASFHRDGSSSLKFCLNGVFMGFNQEGCTPINQGR</sequence>
<dbReference type="EMBL" id="ANFM02000018">
    <property type="protein sequence ID" value="EOD79505.1"/>
    <property type="molecule type" value="Genomic_DNA"/>
</dbReference>
<comment type="caution">
    <text evidence="1">The sequence shown here is derived from an EMBL/GenBank/DDBJ whole genome shotgun (WGS) entry which is preliminary data.</text>
</comment>
<organism evidence="1 2">
    <name type="scientific">Grimontia indica</name>
    <dbReference type="NCBI Taxonomy" id="1056512"/>
    <lineage>
        <taxon>Bacteria</taxon>
        <taxon>Pseudomonadati</taxon>
        <taxon>Pseudomonadota</taxon>
        <taxon>Gammaproteobacteria</taxon>
        <taxon>Vibrionales</taxon>
        <taxon>Vibrionaceae</taxon>
        <taxon>Grimontia</taxon>
    </lineage>
</organism>
<name>R1IW68_9GAMM</name>
<dbReference type="Proteomes" id="UP000011223">
    <property type="component" value="Unassembled WGS sequence"/>
</dbReference>